<accession>A0A9X7YRD6</accession>
<evidence type="ECO:0000313" key="4">
    <source>
        <dbReference type="Proteomes" id="UP000595933"/>
    </source>
</evidence>
<keyword evidence="1" id="KW-0472">Membrane</keyword>
<dbReference type="AlphaFoldDB" id="A0A9X7YRD6"/>
<proteinExistence type="predicted"/>
<feature type="transmembrane region" description="Helical" evidence="1">
    <location>
        <begin position="20"/>
        <end position="39"/>
    </location>
</feature>
<dbReference type="PIRSF" id="PIRSF029509">
    <property type="entry name" value="UCP029509"/>
    <property type="match status" value="1"/>
</dbReference>
<evidence type="ECO:0000256" key="1">
    <source>
        <dbReference type="SAM" id="Phobius"/>
    </source>
</evidence>
<evidence type="ECO:0000259" key="2">
    <source>
        <dbReference type="Pfam" id="PF09990"/>
    </source>
</evidence>
<reference evidence="3 4" key="1">
    <citation type="submission" date="2020-12" db="EMBL/GenBank/DDBJ databases">
        <title>FDA dAtabase for Regulatory Grade micrObial Sequences (FDA-ARGOS): Supporting development and validation of Infectious Disease Dx tests.</title>
        <authorList>
            <person name="Sproer C."/>
            <person name="Gronow S."/>
            <person name="Severitt S."/>
            <person name="Schroder I."/>
            <person name="Tallon L."/>
            <person name="Sadzewicz L."/>
            <person name="Zhao X."/>
            <person name="Boylan J."/>
            <person name="Ott S."/>
            <person name="Bowen H."/>
            <person name="Vavikolanu K."/>
            <person name="Mehta A."/>
            <person name="Aluvathingal J."/>
            <person name="Nadendla S."/>
            <person name="Lowell S."/>
            <person name="Myers T."/>
            <person name="Yan Y."/>
            <person name="Sichtig H."/>
        </authorList>
    </citation>
    <scope>NUCLEOTIDE SEQUENCE [LARGE SCALE GENOMIC DNA]</scope>
    <source>
        <strain evidence="3 4">FDAARGOS_1013</strain>
    </source>
</reference>
<dbReference type="Proteomes" id="UP000595933">
    <property type="component" value="Chromosome"/>
</dbReference>
<dbReference type="InterPro" id="IPR019251">
    <property type="entry name" value="DUF2231_TM"/>
</dbReference>
<dbReference type="InterPro" id="IPR016923">
    <property type="entry name" value="UCP029509"/>
</dbReference>
<feature type="transmembrane region" description="Helical" evidence="1">
    <location>
        <begin position="82"/>
        <end position="101"/>
    </location>
</feature>
<dbReference type="EMBL" id="CP067013">
    <property type="protein sequence ID" value="QQN50049.1"/>
    <property type="molecule type" value="Genomic_DNA"/>
</dbReference>
<evidence type="ECO:0000313" key="3">
    <source>
        <dbReference type="EMBL" id="QQN50049.1"/>
    </source>
</evidence>
<feature type="transmembrane region" description="Helical" evidence="1">
    <location>
        <begin position="51"/>
        <end position="76"/>
    </location>
</feature>
<organism evidence="3 4">
    <name type="scientific">Stutzerimonas balearica</name>
    <dbReference type="NCBI Taxonomy" id="74829"/>
    <lineage>
        <taxon>Bacteria</taxon>
        <taxon>Pseudomonadati</taxon>
        <taxon>Pseudomonadota</taxon>
        <taxon>Gammaproteobacteria</taxon>
        <taxon>Pseudomonadales</taxon>
        <taxon>Pseudomonadaceae</taxon>
        <taxon>Stutzerimonas</taxon>
    </lineage>
</organism>
<dbReference type="RefSeq" id="WP_041107815.1">
    <property type="nucleotide sequence ID" value="NZ_CAXGLR010000123.1"/>
</dbReference>
<keyword evidence="1" id="KW-0812">Transmembrane</keyword>
<sequence length="142" mass="15006">MTATTPHVYRSTPNPLHATLLAGTVPLFLGALLSDIAYFRSYQIQWSNFSSWLIAGGLVFCGLALLFALAGLVRAAHEKGRALLYLALLLATWLLGFVNALEHAKDAWATMPLGLVLSVIVTLLACAATWVGLGQARAGGAA</sequence>
<dbReference type="Pfam" id="PF09990">
    <property type="entry name" value="DUF2231"/>
    <property type="match status" value="1"/>
</dbReference>
<protein>
    <recommendedName>
        <fullName evidence="2">DUF2231 domain-containing protein</fullName>
    </recommendedName>
</protein>
<feature type="domain" description="DUF2231" evidence="2">
    <location>
        <begin position="14"/>
        <end position="133"/>
    </location>
</feature>
<name>A0A9X7YRD6_9GAMM</name>
<keyword evidence="1" id="KW-1133">Transmembrane helix</keyword>
<feature type="transmembrane region" description="Helical" evidence="1">
    <location>
        <begin position="113"/>
        <end position="133"/>
    </location>
</feature>
<gene>
    <name evidence="3" type="ORF">I6H70_16135</name>
</gene>